<keyword evidence="2" id="KW-1185">Reference proteome</keyword>
<accession>A0ABW7VWP6</accession>
<gene>
    <name evidence="1" type="ORF">ACH49Z_14275</name>
</gene>
<organism evidence="1 2">
    <name type="scientific">Nocardia testacea</name>
    <dbReference type="NCBI Taxonomy" id="248551"/>
    <lineage>
        <taxon>Bacteria</taxon>
        <taxon>Bacillati</taxon>
        <taxon>Actinomycetota</taxon>
        <taxon>Actinomycetes</taxon>
        <taxon>Mycobacteriales</taxon>
        <taxon>Nocardiaceae</taxon>
        <taxon>Nocardia</taxon>
    </lineage>
</organism>
<comment type="caution">
    <text evidence="1">The sequence shown here is derived from an EMBL/GenBank/DDBJ whole genome shotgun (WGS) entry which is preliminary data.</text>
</comment>
<protein>
    <submittedName>
        <fullName evidence="1">Uncharacterized protein</fullName>
    </submittedName>
</protein>
<reference evidence="1 2" key="1">
    <citation type="submission" date="2024-10" db="EMBL/GenBank/DDBJ databases">
        <title>The Natural Products Discovery Center: Release of the First 8490 Sequenced Strains for Exploring Actinobacteria Biosynthetic Diversity.</title>
        <authorList>
            <person name="Kalkreuter E."/>
            <person name="Kautsar S.A."/>
            <person name="Yang D."/>
            <person name="Bader C.D."/>
            <person name="Teijaro C.N."/>
            <person name="Fluegel L."/>
            <person name="Davis C.M."/>
            <person name="Simpson J.R."/>
            <person name="Lauterbach L."/>
            <person name="Steele A.D."/>
            <person name="Gui C."/>
            <person name="Meng S."/>
            <person name="Li G."/>
            <person name="Viehrig K."/>
            <person name="Ye F."/>
            <person name="Su P."/>
            <person name="Kiefer A.F."/>
            <person name="Nichols A."/>
            <person name="Cepeda A.J."/>
            <person name="Yan W."/>
            <person name="Fan B."/>
            <person name="Jiang Y."/>
            <person name="Adhikari A."/>
            <person name="Zheng C.-J."/>
            <person name="Schuster L."/>
            <person name="Cowan T.M."/>
            <person name="Smanski M.J."/>
            <person name="Chevrette M.G."/>
            <person name="De Carvalho L.P.S."/>
            <person name="Shen B."/>
        </authorList>
    </citation>
    <scope>NUCLEOTIDE SEQUENCE [LARGE SCALE GENOMIC DNA]</scope>
    <source>
        <strain evidence="1 2">NPDC019377</strain>
    </source>
</reference>
<dbReference type="Proteomes" id="UP001611494">
    <property type="component" value="Unassembled WGS sequence"/>
</dbReference>
<name>A0ABW7VWP6_9NOCA</name>
<dbReference type="Gene3D" id="3.10.129.10">
    <property type="entry name" value="Hotdog Thioesterase"/>
    <property type="match status" value="1"/>
</dbReference>
<dbReference type="EMBL" id="JBIRYL010000002">
    <property type="protein sequence ID" value="MFI2231008.1"/>
    <property type="molecule type" value="Genomic_DNA"/>
</dbReference>
<evidence type="ECO:0000313" key="2">
    <source>
        <dbReference type="Proteomes" id="UP001611494"/>
    </source>
</evidence>
<proteinExistence type="predicted"/>
<dbReference type="RefSeq" id="WP_397062335.1">
    <property type="nucleotide sequence ID" value="NZ_JBIRYL010000002.1"/>
</dbReference>
<evidence type="ECO:0000313" key="1">
    <source>
        <dbReference type="EMBL" id="MFI2231008.1"/>
    </source>
</evidence>
<sequence>MTTVEPGRAEITRELTRQHKSFHAGALDAIADTAGGYAPLSDRVATGRRILIRLEDRADRRASALPA</sequence>